<evidence type="ECO:0000313" key="5">
    <source>
        <dbReference type="Proteomes" id="UP000663877"/>
    </source>
</evidence>
<dbReference type="PANTHER" id="PTHR31642:SF310">
    <property type="entry name" value="FATTY ALCOHOL:CAFFEOYL-COA ACYLTRANSFERASE"/>
    <property type="match status" value="1"/>
</dbReference>
<protein>
    <submittedName>
        <fullName evidence="2">Uncharacterized protein</fullName>
    </submittedName>
</protein>
<evidence type="ECO:0000313" key="3">
    <source>
        <dbReference type="EMBL" id="CAF1104216.1"/>
    </source>
</evidence>
<evidence type="ECO:0000313" key="4">
    <source>
        <dbReference type="Proteomes" id="UP000663832"/>
    </source>
</evidence>
<dbReference type="AlphaFoldDB" id="A0A814JVU5"/>
<dbReference type="Proteomes" id="UP000663832">
    <property type="component" value="Unassembled WGS sequence"/>
</dbReference>
<dbReference type="PANTHER" id="PTHR31642">
    <property type="entry name" value="TRICHOTHECENE 3-O-ACETYLTRANSFERASE"/>
    <property type="match status" value="1"/>
</dbReference>
<organism evidence="2 5">
    <name type="scientific">Adineta steineri</name>
    <dbReference type="NCBI Taxonomy" id="433720"/>
    <lineage>
        <taxon>Eukaryota</taxon>
        <taxon>Metazoa</taxon>
        <taxon>Spiralia</taxon>
        <taxon>Gnathifera</taxon>
        <taxon>Rotifera</taxon>
        <taxon>Eurotatoria</taxon>
        <taxon>Bdelloidea</taxon>
        <taxon>Adinetida</taxon>
        <taxon>Adinetidae</taxon>
        <taxon>Adineta</taxon>
    </lineage>
</organism>
<proteinExistence type="predicted"/>
<keyword evidence="1" id="KW-0808">Transferase</keyword>
<gene>
    <name evidence="2" type="ORF">BJG266_LOCUS18065</name>
    <name evidence="3" type="ORF">QVE165_LOCUS20473</name>
</gene>
<dbReference type="EMBL" id="CAJNOM010000128">
    <property type="protein sequence ID" value="CAF1104216.1"/>
    <property type="molecule type" value="Genomic_DNA"/>
</dbReference>
<dbReference type="Pfam" id="PF02458">
    <property type="entry name" value="Transferase"/>
    <property type="match status" value="1"/>
</dbReference>
<sequence length="463" mass="53526">MSSNSEDKNRLSLCDIIMPYVYIRSLLIYDYHIDNLEKLFNEYLHLYCPQAFQCIIYDENKLLDGRIVEQERKIFSYESRINESSSRYLNNDCSIEDLFPYGIIPTDISPLIFIHQIDFQDGTILAFGCHHYFSDGHGFSSLGQRFSLWLKEKNPPLFDHDRSKLRCSSSIKFDHPEMSINEPSYSLSNLISTTNTIVKRFTKEYLFDKFEITNKNLSTNDILTGWLTKIISQIRNLPSETIIKVGMAMNGQTFLPYINDNYFGNCSFYVCLSFLMFNLNHLTVNELAQWVNIEKRKFMTYEYIQSALSFIDKHHQSSIIHLGWEPSGGIDLSFTNWSKFPLYKCDFGQGQAKAFRIPLIIFDGLIFILPTLNNDEIELHITLKSQHAQLLLNELNETNIIYMLVSSSSNDQLLDRINIDIPPNAQINAHRPILIGNEAIYLSWTMGSDPDLVSSNITALPQI</sequence>
<reference evidence="2" key="1">
    <citation type="submission" date="2021-02" db="EMBL/GenBank/DDBJ databases">
        <authorList>
            <person name="Nowell W R."/>
        </authorList>
    </citation>
    <scope>NUCLEOTIDE SEQUENCE</scope>
</reference>
<dbReference type="GO" id="GO:0016747">
    <property type="term" value="F:acyltransferase activity, transferring groups other than amino-acyl groups"/>
    <property type="evidence" value="ECO:0007669"/>
    <property type="project" value="TreeGrafter"/>
</dbReference>
<dbReference type="InterPro" id="IPR050317">
    <property type="entry name" value="Plant_Fungal_Acyltransferase"/>
</dbReference>
<accession>A0A814JVU5</accession>
<comment type="caution">
    <text evidence="2">The sequence shown here is derived from an EMBL/GenBank/DDBJ whole genome shotgun (WGS) entry which is preliminary data.</text>
</comment>
<evidence type="ECO:0000313" key="2">
    <source>
        <dbReference type="EMBL" id="CAF1040931.1"/>
    </source>
</evidence>
<dbReference type="Proteomes" id="UP000663877">
    <property type="component" value="Unassembled WGS sequence"/>
</dbReference>
<keyword evidence="4" id="KW-1185">Reference proteome</keyword>
<dbReference type="InterPro" id="IPR023213">
    <property type="entry name" value="CAT-like_dom_sf"/>
</dbReference>
<dbReference type="Gene3D" id="3.30.559.10">
    <property type="entry name" value="Chloramphenicol acetyltransferase-like domain"/>
    <property type="match status" value="2"/>
</dbReference>
<name>A0A814JVU5_9BILA</name>
<dbReference type="OrthoDB" id="10001129at2759"/>
<dbReference type="EMBL" id="CAJNOI010000090">
    <property type="protein sequence ID" value="CAF1040931.1"/>
    <property type="molecule type" value="Genomic_DNA"/>
</dbReference>
<evidence type="ECO:0000256" key="1">
    <source>
        <dbReference type="ARBA" id="ARBA00022679"/>
    </source>
</evidence>